<organism evidence="10 11">
    <name type="scientific">Vagococcus lutrae</name>
    <dbReference type="NCBI Taxonomy" id="81947"/>
    <lineage>
        <taxon>Bacteria</taxon>
        <taxon>Bacillati</taxon>
        <taxon>Bacillota</taxon>
        <taxon>Bacilli</taxon>
        <taxon>Lactobacillales</taxon>
        <taxon>Enterococcaceae</taxon>
        <taxon>Vagococcus</taxon>
    </lineage>
</organism>
<dbReference type="FunFam" id="3.40.50.300:FF:000991">
    <property type="entry name" value="Dephospho-CoA kinase"/>
    <property type="match status" value="1"/>
</dbReference>
<dbReference type="PROSITE" id="PS51219">
    <property type="entry name" value="DPCK"/>
    <property type="match status" value="1"/>
</dbReference>
<dbReference type="Pfam" id="PF01121">
    <property type="entry name" value="CoaE"/>
    <property type="match status" value="1"/>
</dbReference>
<reference evidence="10" key="1">
    <citation type="submission" date="2023-01" db="EMBL/GenBank/DDBJ databases">
        <title>Oxazolidinone resistance genes in florfenicol resistant enterococci from beef cattle and veal calves at slaughter.</title>
        <authorList>
            <person name="Biggel M."/>
        </authorList>
    </citation>
    <scope>NUCLEOTIDE SEQUENCE</scope>
    <source>
        <strain evidence="10">K204-1</strain>
    </source>
</reference>
<evidence type="ECO:0000256" key="4">
    <source>
        <dbReference type="ARBA" id="ARBA00022741"/>
    </source>
</evidence>
<proteinExistence type="inferred from homology"/>
<dbReference type="InterPro" id="IPR027417">
    <property type="entry name" value="P-loop_NTPase"/>
</dbReference>
<evidence type="ECO:0000313" key="11">
    <source>
        <dbReference type="Proteomes" id="UP001179600"/>
    </source>
</evidence>
<evidence type="ECO:0000256" key="1">
    <source>
        <dbReference type="ARBA" id="ARBA00009018"/>
    </source>
</evidence>
<dbReference type="CDD" id="cd02022">
    <property type="entry name" value="DPCK"/>
    <property type="match status" value="1"/>
</dbReference>
<dbReference type="GO" id="GO:0005524">
    <property type="term" value="F:ATP binding"/>
    <property type="evidence" value="ECO:0007669"/>
    <property type="project" value="UniProtKB-UniRule"/>
</dbReference>
<evidence type="ECO:0000256" key="9">
    <source>
        <dbReference type="NCBIfam" id="TIGR00152"/>
    </source>
</evidence>
<dbReference type="InterPro" id="IPR001977">
    <property type="entry name" value="Depp_CoAkinase"/>
</dbReference>
<evidence type="ECO:0000256" key="3">
    <source>
        <dbReference type="ARBA" id="ARBA00022679"/>
    </source>
</evidence>
<accession>A0AAF0BH08</accession>
<evidence type="ECO:0000256" key="5">
    <source>
        <dbReference type="ARBA" id="ARBA00022777"/>
    </source>
</evidence>
<dbReference type="EC" id="2.7.1.24" evidence="8 9"/>
<dbReference type="GO" id="GO:0005737">
    <property type="term" value="C:cytoplasm"/>
    <property type="evidence" value="ECO:0007669"/>
    <property type="project" value="UniProtKB-SubCell"/>
</dbReference>
<comment type="similarity">
    <text evidence="1 8">Belongs to the CoaE family.</text>
</comment>
<gene>
    <name evidence="8 10" type="primary">coaE</name>
    <name evidence="10" type="ORF">PML95_08295</name>
</gene>
<dbReference type="RefSeq" id="WP_272163228.1">
    <property type="nucleotide sequence ID" value="NZ_CP116507.1"/>
</dbReference>
<comment type="function">
    <text evidence="8">Catalyzes the phosphorylation of the 3'-hydroxyl group of dephosphocoenzyme A to form coenzyme A.</text>
</comment>
<name>A0AAF0BH08_9ENTE</name>
<dbReference type="NCBIfam" id="TIGR00152">
    <property type="entry name" value="dephospho-CoA kinase"/>
    <property type="match status" value="1"/>
</dbReference>
<comment type="pathway">
    <text evidence="8">Cofactor biosynthesis; coenzyme A biosynthesis; CoA from (R)-pantothenate: step 5/5.</text>
</comment>
<keyword evidence="4 8" id="KW-0547">Nucleotide-binding</keyword>
<keyword evidence="5 8" id="KW-0418">Kinase</keyword>
<dbReference type="PANTHER" id="PTHR10695:SF46">
    <property type="entry name" value="BIFUNCTIONAL COENZYME A SYNTHASE-RELATED"/>
    <property type="match status" value="1"/>
</dbReference>
<keyword evidence="7 8" id="KW-0173">Coenzyme A biosynthesis</keyword>
<keyword evidence="2 8" id="KW-0963">Cytoplasm</keyword>
<feature type="binding site" evidence="8">
    <location>
        <begin position="12"/>
        <end position="17"/>
    </location>
    <ligand>
        <name>ATP</name>
        <dbReference type="ChEBI" id="CHEBI:30616"/>
    </ligand>
</feature>
<evidence type="ECO:0000256" key="8">
    <source>
        <dbReference type="HAMAP-Rule" id="MF_00376"/>
    </source>
</evidence>
<evidence type="ECO:0000256" key="6">
    <source>
        <dbReference type="ARBA" id="ARBA00022840"/>
    </source>
</evidence>
<dbReference type="Proteomes" id="UP001179600">
    <property type="component" value="Chromosome"/>
</dbReference>
<dbReference type="EMBL" id="CP116507">
    <property type="protein sequence ID" value="WCG22387.1"/>
    <property type="molecule type" value="Genomic_DNA"/>
</dbReference>
<dbReference type="Gene3D" id="3.40.50.300">
    <property type="entry name" value="P-loop containing nucleotide triphosphate hydrolases"/>
    <property type="match status" value="1"/>
</dbReference>
<dbReference type="GO" id="GO:0015937">
    <property type="term" value="P:coenzyme A biosynthetic process"/>
    <property type="evidence" value="ECO:0007669"/>
    <property type="project" value="UniProtKB-UniRule"/>
</dbReference>
<comment type="subcellular location">
    <subcellularLocation>
        <location evidence="8">Cytoplasm</location>
    </subcellularLocation>
</comment>
<evidence type="ECO:0000256" key="7">
    <source>
        <dbReference type="ARBA" id="ARBA00022993"/>
    </source>
</evidence>
<evidence type="ECO:0000256" key="2">
    <source>
        <dbReference type="ARBA" id="ARBA00022490"/>
    </source>
</evidence>
<dbReference type="PANTHER" id="PTHR10695">
    <property type="entry name" value="DEPHOSPHO-COA KINASE-RELATED"/>
    <property type="match status" value="1"/>
</dbReference>
<evidence type="ECO:0000313" key="10">
    <source>
        <dbReference type="EMBL" id="WCG22387.1"/>
    </source>
</evidence>
<dbReference type="GO" id="GO:0004140">
    <property type="term" value="F:dephospho-CoA kinase activity"/>
    <property type="evidence" value="ECO:0007669"/>
    <property type="project" value="UniProtKB-UniRule"/>
</dbReference>
<keyword evidence="6 8" id="KW-0067">ATP-binding</keyword>
<dbReference type="SUPFAM" id="SSF52540">
    <property type="entry name" value="P-loop containing nucleoside triphosphate hydrolases"/>
    <property type="match status" value="1"/>
</dbReference>
<dbReference type="HAMAP" id="MF_00376">
    <property type="entry name" value="Dephospho_CoA_kinase"/>
    <property type="match status" value="1"/>
</dbReference>
<sequence>MTYTLGLTGGIATGKSTVTRFFIQHDIPVVDADVIAREVVEPGTDGLAEIVKTFGKEILLEDGSLNRKKLGEIIFKDEDKREMLNQILHQEIHQKMMMAKEKWESEKVPLIVFDIPLLYEAEYQSMFDAIMVVYVPEKTQIARLMARDELTVQQARDRIASQLPIEEKKARADIVIDNSQTIADTYEQVQNWLIEQFKTFK</sequence>
<dbReference type="AlphaFoldDB" id="A0AAF0BH08"/>
<comment type="catalytic activity">
    <reaction evidence="8">
        <text>3'-dephospho-CoA + ATP = ADP + CoA + H(+)</text>
        <dbReference type="Rhea" id="RHEA:18245"/>
        <dbReference type="ChEBI" id="CHEBI:15378"/>
        <dbReference type="ChEBI" id="CHEBI:30616"/>
        <dbReference type="ChEBI" id="CHEBI:57287"/>
        <dbReference type="ChEBI" id="CHEBI:57328"/>
        <dbReference type="ChEBI" id="CHEBI:456216"/>
        <dbReference type="EC" id="2.7.1.24"/>
    </reaction>
</comment>
<keyword evidence="3 8" id="KW-0808">Transferase</keyword>
<protein>
    <recommendedName>
        <fullName evidence="8 9">Dephospho-CoA kinase</fullName>
        <ecNumber evidence="8 9">2.7.1.24</ecNumber>
    </recommendedName>
    <alternativeName>
        <fullName evidence="8">Dephosphocoenzyme A kinase</fullName>
    </alternativeName>
</protein>